<proteinExistence type="predicted"/>
<dbReference type="PANTHER" id="PTHR24148:SF64">
    <property type="entry name" value="HETEROKARYON INCOMPATIBILITY DOMAIN-CONTAINING PROTEIN"/>
    <property type="match status" value="1"/>
</dbReference>
<name>A0A8K0VTV4_9PLEO</name>
<dbReference type="OrthoDB" id="5416609at2759"/>
<accession>A0A8K0VTV4</accession>
<evidence type="ECO:0000313" key="2">
    <source>
        <dbReference type="EMBL" id="KAH7073217.1"/>
    </source>
</evidence>
<dbReference type="InterPro" id="IPR052895">
    <property type="entry name" value="HetReg/Transcr_Mod"/>
</dbReference>
<sequence length="641" mass="73636">MRGVNCRFPRSHVFHLAKTVSICRKLHLVVRKPTYTYQSLRAHEIRLLDLHPGHDADPIKCTVRSVALADKPPYESLSYCWGWKRDEEPLNVDNSTIYITRNLLGALQHLRRKETARTLWIDAICINQANTAERGQQVGMMRSIFQLSDRTVVWLGAAGQDSTRAVQLVRQLAKLSQTQEPGSWGPNLAISLPPLYDPAWSAFAALLKRPWWHRAWIVQEASVTRDLTLVCGDDVFLWSELELAVQYAVDLGFFVAYGGSATFQAFSLFRTRANFQEKKRPPLHDILLQHRSFLATDPRDKVFGLLSLADQDDVAALGVRPDYQQSPQNLFSDISRALLKADDLGAFKAAGIHEKWSEAILPSWVADWSVSDLAVPLNASVSVDHGDKSSYSIVPRFDASRSSISKPMFSTDQKLLRIQGILIDQVEAVGVLSRTRYLRHVSHMFELFFQCHDILEQLKNWETIACARSREPYPTGERARDAYWHTLCAGRVPSNLPSARHDSRYKYYVLLRSLRRFVRFTIRWFPRSSQDTWYNRFFYRLFQSAWRVLGLTPTKVQRIGFPPESRLPNYRRMVRTQKGYVALVPRLAKEGDWIAICQGGAMPLVVRRDGEHWVLVGESYVHGLMNGEAWDEEKCRDMWFK</sequence>
<gene>
    <name evidence="2" type="ORF">FB567DRAFT_195566</name>
</gene>
<reference evidence="2" key="1">
    <citation type="journal article" date="2021" name="Nat. Commun.">
        <title>Genetic determinants of endophytism in the Arabidopsis root mycobiome.</title>
        <authorList>
            <person name="Mesny F."/>
            <person name="Miyauchi S."/>
            <person name="Thiergart T."/>
            <person name="Pickel B."/>
            <person name="Atanasova L."/>
            <person name="Karlsson M."/>
            <person name="Huettel B."/>
            <person name="Barry K.W."/>
            <person name="Haridas S."/>
            <person name="Chen C."/>
            <person name="Bauer D."/>
            <person name="Andreopoulos W."/>
            <person name="Pangilinan J."/>
            <person name="LaButti K."/>
            <person name="Riley R."/>
            <person name="Lipzen A."/>
            <person name="Clum A."/>
            <person name="Drula E."/>
            <person name="Henrissat B."/>
            <person name="Kohler A."/>
            <person name="Grigoriev I.V."/>
            <person name="Martin F.M."/>
            <person name="Hacquard S."/>
        </authorList>
    </citation>
    <scope>NUCLEOTIDE SEQUENCE</scope>
    <source>
        <strain evidence="2">MPI-SDFR-AT-0120</strain>
    </source>
</reference>
<dbReference type="Proteomes" id="UP000813461">
    <property type="component" value="Unassembled WGS sequence"/>
</dbReference>
<dbReference type="Pfam" id="PF06985">
    <property type="entry name" value="HET"/>
    <property type="match status" value="1"/>
</dbReference>
<dbReference type="Pfam" id="PF26639">
    <property type="entry name" value="Het-6_barrel"/>
    <property type="match status" value="1"/>
</dbReference>
<feature type="domain" description="Heterokaryon incompatibility" evidence="1">
    <location>
        <begin position="74"/>
        <end position="220"/>
    </location>
</feature>
<evidence type="ECO:0000259" key="1">
    <source>
        <dbReference type="Pfam" id="PF06985"/>
    </source>
</evidence>
<evidence type="ECO:0000313" key="3">
    <source>
        <dbReference type="Proteomes" id="UP000813461"/>
    </source>
</evidence>
<keyword evidence="3" id="KW-1185">Reference proteome</keyword>
<dbReference type="AlphaFoldDB" id="A0A8K0VTV4"/>
<comment type="caution">
    <text evidence="2">The sequence shown here is derived from an EMBL/GenBank/DDBJ whole genome shotgun (WGS) entry which is preliminary data.</text>
</comment>
<dbReference type="PANTHER" id="PTHR24148">
    <property type="entry name" value="ANKYRIN REPEAT DOMAIN-CONTAINING PROTEIN 39 HOMOLOG-RELATED"/>
    <property type="match status" value="1"/>
</dbReference>
<protein>
    <submittedName>
        <fullName evidence="2">Heterokaryon incompatibility protein-domain-containing protein</fullName>
    </submittedName>
</protein>
<organism evidence="2 3">
    <name type="scientific">Paraphoma chrysanthemicola</name>
    <dbReference type="NCBI Taxonomy" id="798071"/>
    <lineage>
        <taxon>Eukaryota</taxon>
        <taxon>Fungi</taxon>
        <taxon>Dikarya</taxon>
        <taxon>Ascomycota</taxon>
        <taxon>Pezizomycotina</taxon>
        <taxon>Dothideomycetes</taxon>
        <taxon>Pleosporomycetidae</taxon>
        <taxon>Pleosporales</taxon>
        <taxon>Pleosporineae</taxon>
        <taxon>Phaeosphaeriaceae</taxon>
        <taxon>Paraphoma</taxon>
    </lineage>
</organism>
<dbReference type="InterPro" id="IPR010730">
    <property type="entry name" value="HET"/>
</dbReference>
<dbReference type="EMBL" id="JAGMVJ010000022">
    <property type="protein sequence ID" value="KAH7073217.1"/>
    <property type="molecule type" value="Genomic_DNA"/>
</dbReference>